<dbReference type="EMBL" id="CP038908">
    <property type="protein sequence ID" value="QGO06987.1"/>
    <property type="molecule type" value="Genomic_DNA"/>
</dbReference>
<dbReference type="AlphaFoldDB" id="A0A9Q6PTP2"/>
<reference evidence="2 3" key="1">
    <citation type="submission" date="2019-04" db="EMBL/GenBank/DDBJ databases">
        <title>Complete genome sequencing of Piscirickettsia salmonis strain Psal-009.</title>
        <authorList>
            <person name="Schober I."/>
            <person name="Bunk B."/>
            <person name="Sproer C."/>
            <person name="Carril G.P."/>
            <person name="Riedel T."/>
            <person name="Flores-Herrera P.A."/>
            <person name="Nourdin-Galindo G."/>
            <person name="Marshall S.H."/>
            <person name="Overmann J."/>
        </authorList>
    </citation>
    <scope>NUCLEOTIDE SEQUENCE [LARGE SCALE GENOMIC DNA]</scope>
    <source>
        <strain evidence="2 3">Psal-009</strain>
    </source>
</reference>
<organism evidence="2 3">
    <name type="scientific">Piscirickettsia salmonis</name>
    <dbReference type="NCBI Taxonomy" id="1238"/>
    <lineage>
        <taxon>Bacteria</taxon>
        <taxon>Pseudomonadati</taxon>
        <taxon>Pseudomonadota</taxon>
        <taxon>Gammaproteobacteria</taxon>
        <taxon>Thiotrichales</taxon>
        <taxon>Piscirickettsiaceae</taxon>
        <taxon>Piscirickettsia</taxon>
    </lineage>
</organism>
<accession>A0A9Q6PTP2</accession>
<name>A0A9Q6PTP2_PISSA</name>
<keyword evidence="1" id="KW-0175">Coiled coil</keyword>
<evidence type="ECO:0000256" key="1">
    <source>
        <dbReference type="SAM" id="Coils"/>
    </source>
</evidence>
<dbReference type="RefSeq" id="WP_036780431.1">
    <property type="nucleotide sequence ID" value="NZ_CP038893.1"/>
</dbReference>
<sequence>MKIIYFKNDFIDVTRVIFYLFDNVILKKKYKANGEFQDFIAIKQDVIVPFLDALQSVVTDSEAVADHAAKSCRVHTEENINILLNDPQIIEQIRKLCVDKILIFEIFFKHILKVDDAAFDCLIQVLLKTCAPELTDNQSDFYRLEAVQSLAKLLKLNVSLPSNQGFLEKLNTIGQNITEKKQKLNKLDANSKTLEQLIQVRAQIFNRQRAIFERVTTWYVGGSADHGLSKHNQSRFEKIFSPYLNFNNGQPRLADEYQPNTLIFDELLPEIISKCEQTTKHWLDKNLYHGAKTIEILVNEAKAEAQDPESQRLCAELKTACVAAEKILASKSPNFTPLPSLMPLEHADNLSIKLHYFQEEDDKRQNTLNLELQSLEKERNTLSQFIDKAIEIVKHAYQELLDKIKKRVCPDYSYDRKITIDDKLTADATNDLAIVIKHIANISNNEDLTKIHNILAKRDYLTKHTSGADCKTTMSGTARSCSAEWQKIEQTFACKMFSNEIKNSGDENCRANKLSELIKSNPFLQKYEGLVNHLLIDSAQTGLFCKTLTELALNREKIMNDILFPSHPSVIR</sequence>
<feature type="coiled-coil region" evidence="1">
    <location>
        <begin position="170"/>
        <end position="197"/>
    </location>
</feature>
<keyword evidence="3" id="KW-1185">Reference proteome</keyword>
<evidence type="ECO:0000313" key="3">
    <source>
        <dbReference type="Proteomes" id="UP000422232"/>
    </source>
</evidence>
<gene>
    <name evidence="2" type="ORF">Psal009_02923</name>
</gene>
<proteinExistence type="predicted"/>
<dbReference type="Proteomes" id="UP000422232">
    <property type="component" value="Chromosome"/>
</dbReference>
<protein>
    <submittedName>
        <fullName evidence="2">Uncharacterized protein</fullName>
    </submittedName>
</protein>
<evidence type="ECO:0000313" key="2">
    <source>
        <dbReference type="EMBL" id="QGO06987.1"/>
    </source>
</evidence>